<evidence type="ECO:0000256" key="1">
    <source>
        <dbReference type="ARBA" id="ARBA00004123"/>
    </source>
</evidence>
<dbReference type="EMBL" id="JALJOQ010000005">
    <property type="protein sequence ID" value="KAK9813385.1"/>
    <property type="molecule type" value="Genomic_DNA"/>
</dbReference>
<dbReference type="GO" id="GO:0006417">
    <property type="term" value="P:regulation of translation"/>
    <property type="evidence" value="ECO:0007669"/>
    <property type="project" value="UniProtKB-KW"/>
</dbReference>
<dbReference type="InterPro" id="IPR008111">
    <property type="entry name" value="RNA-bd_8"/>
</dbReference>
<keyword evidence="4" id="KW-0813">Transport</keyword>
<evidence type="ECO:0000256" key="14">
    <source>
        <dbReference type="SAM" id="MobiDB-lite"/>
    </source>
</evidence>
<evidence type="ECO:0000256" key="4">
    <source>
        <dbReference type="ARBA" id="ARBA00022448"/>
    </source>
</evidence>
<evidence type="ECO:0000256" key="11">
    <source>
        <dbReference type="ARBA" id="ARBA00023242"/>
    </source>
</evidence>
<evidence type="ECO:0000256" key="7">
    <source>
        <dbReference type="ARBA" id="ARBA00022845"/>
    </source>
</evidence>
<dbReference type="InterPro" id="IPR033744">
    <property type="entry name" value="RRM_RBM8"/>
</dbReference>
<comment type="caution">
    <text evidence="16">The sequence shown here is derived from an EMBL/GenBank/DDBJ whole genome shotgun (WGS) entry which is preliminary data.</text>
</comment>
<evidence type="ECO:0000256" key="12">
    <source>
        <dbReference type="ARBA" id="ARBA00077711"/>
    </source>
</evidence>
<evidence type="ECO:0000256" key="6">
    <source>
        <dbReference type="ARBA" id="ARBA00022664"/>
    </source>
</evidence>
<evidence type="ECO:0000256" key="2">
    <source>
        <dbReference type="ARBA" id="ARBA00004496"/>
    </source>
</evidence>
<keyword evidence="5" id="KW-0963">Cytoplasm</keyword>
<evidence type="ECO:0000256" key="9">
    <source>
        <dbReference type="ARBA" id="ARBA00023161"/>
    </source>
</evidence>
<dbReference type="GO" id="GO:0008380">
    <property type="term" value="P:RNA splicing"/>
    <property type="evidence" value="ECO:0007669"/>
    <property type="project" value="UniProtKB-KW"/>
</dbReference>
<sequence length="155" mass="17874">MAAYGGDEDMRDVDDAPPKVRSQVVRTQKGRGFRERERDEEPKTSKGAYDRDTSRGPGPAKSVEGWVIFVSNLHEECQEDDLRETFEEYGHIKSDHLNLDRRTGFVKGYALIEYETQQEGQRAIDKMNNQPLLSQPVKVSWCFTKEPGRVPRSRR</sequence>
<dbReference type="PRINTS" id="PR01738">
    <property type="entry name" value="RNABINDINGM8"/>
</dbReference>
<dbReference type="CDD" id="cd12324">
    <property type="entry name" value="RRM_RBM8"/>
    <property type="match status" value="1"/>
</dbReference>
<protein>
    <recommendedName>
        <fullName evidence="12">RNA-binding protein 8A</fullName>
    </recommendedName>
</protein>
<dbReference type="GO" id="GO:0000184">
    <property type="term" value="P:nuclear-transcribed mRNA catabolic process, nonsense-mediated decay"/>
    <property type="evidence" value="ECO:0007669"/>
    <property type="project" value="UniProtKB-KW"/>
</dbReference>
<feature type="region of interest" description="Disordered" evidence="14">
    <location>
        <begin position="1"/>
        <end position="62"/>
    </location>
</feature>
<comment type="subcellular location">
    <subcellularLocation>
        <location evidence="2">Cytoplasm</location>
    </subcellularLocation>
    <subcellularLocation>
        <location evidence="1">Nucleus</location>
    </subcellularLocation>
</comment>
<evidence type="ECO:0000313" key="16">
    <source>
        <dbReference type="EMBL" id="KAK9813385.1"/>
    </source>
</evidence>
<evidence type="ECO:0000256" key="3">
    <source>
        <dbReference type="ARBA" id="ARBA00007987"/>
    </source>
</evidence>
<dbReference type="PROSITE" id="PS50102">
    <property type="entry name" value="RRM"/>
    <property type="match status" value="1"/>
</dbReference>
<comment type="similarity">
    <text evidence="3">Belongs to the RBM8A family.</text>
</comment>
<feature type="domain" description="RRM" evidence="15">
    <location>
        <begin position="66"/>
        <end position="144"/>
    </location>
</feature>
<dbReference type="SMART" id="SM00360">
    <property type="entry name" value="RRM"/>
    <property type="match status" value="1"/>
</dbReference>
<dbReference type="Pfam" id="PF00076">
    <property type="entry name" value="RRM_1"/>
    <property type="match status" value="1"/>
</dbReference>
<gene>
    <name evidence="16" type="ORF">WJX73_004553</name>
</gene>
<dbReference type="GO" id="GO:0006397">
    <property type="term" value="P:mRNA processing"/>
    <property type="evidence" value="ECO:0007669"/>
    <property type="project" value="UniProtKB-KW"/>
</dbReference>
<accession>A0AAW1PU63</accession>
<feature type="compositionally biased region" description="Acidic residues" evidence="14">
    <location>
        <begin position="1"/>
        <end position="12"/>
    </location>
</feature>
<dbReference type="InterPro" id="IPR035979">
    <property type="entry name" value="RBD_domain_sf"/>
</dbReference>
<evidence type="ECO:0000259" key="15">
    <source>
        <dbReference type="PROSITE" id="PS50102"/>
    </source>
</evidence>
<dbReference type="GO" id="GO:0005737">
    <property type="term" value="C:cytoplasm"/>
    <property type="evidence" value="ECO:0007669"/>
    <property type="project" value="UniProtKB-SubCell"/>
</dbReference>
<dbReference type="AlphaFoldDB" id="A0AAW1PU63"/>
<keyword evidence="9" id="KW-0866">Nonsense-mediated mRNA decay</keyword>
<keyword evidence="7" id="KW-0810">Translation regulation</keyword>
<keyword evidence="17" id="KW-1185">Reference proteome</keyword>
<dbReference type="GO" id="GO:0003729">
    <property type="term" value="F:mRNA binding"/>
    <property type="evidence" value="ECO:0007669"/>
    <property type="project" value="InterPro"/>
</dbReference>
<keyword evidence="11" id="KW-0539">Nucleus</keyword>
<keyword evidence="6" id="KW-0507">mRNA processing</keyword>
<proteinExistence type="inferred from homology"/>
<organism evidence="16 17">
    <name type="scientific">Symbiochloris irregularis</name>
    <dbReference type="NCBI Taxonomy" id="706552"/>
    <lineage>
        <taxon>Eukaryota</taxon>
        <taxon>Viridiplantae</taxon>
        <taxon>Chlorophyta</taxon>
        <taxon>core chlorophytes</taxon>
        <taxon>Trebouxiophyceae</taxon>
        <taxon>Trebouxiales</taxon>
        <taxon>Trebouxiaceae</taxon>
        <taxon>Symbiochloris</taxon>
    </lineage>
</organism>
<dbReference type="GO" id="GO:0005634">
    <property type="term" value="C:nucleus"/>
    <property type="evidence" value="ECO:0007669"/>
    <property type="project" value="UniProtKB-SubCell"/>
</dbReference>
<dbReference type="FunFam" id="3.30.70.330:FF:000525">
    <property type="entry name" value="RNA-binding protein 8A"/>
    <property type="match status" value="1"/>
</dbReference>
<dbReference type="SUPFAM" id="SSF54928">
    <property type="entry name" value="RNA-binding domain, RBD"/>
    <property type="match status" value="1"/>
</dbReference>
<name>A0AAW1PU63_9CHLO</name>
<dbReference type="Gene3D" id="3.30.70.330">
    <property type="match status" value="1"/>
</dbReference>
<keyword evidence="10" id="KW-0508">mRNA splicing</keyword>
<dbReference type="Proteomes" id="UP001465755">
    <property type="component" value="Unassembled WGS sequence"/>
</dbReference>
<dbReference type="InterPro" id="IPR000504">
    <property type="entry name" value="RRM_dom"/>
</dbReference>
<feature type="compositionally biased region" description="Basic and acidic residues" evidence="14">
    <location>
        <begin position="32"/>
        <end position="54"/>
    </location>
</feature>
<reference evidence="16 17" key="1">
    <citation type="journal article" date="2024" name="Nat. Commun.">
        <title>Phylogenomics reveals the evolutionary origins of lichenization in chlorophyte algae.</title>
        <authorList>
            <person name="Puginier C."/>
            <person name="Libourel C."/>
            <person name="Otte J."/>
            <person name="Skaloud P."/>
            <person name="Haon M."/>
            <person name="Grisel S."/>
            <person name="Petersen M."/>
            <person name="Berrin J.G."/>
            <person name="Delaux P.M."/>
            <person name="Dal Grande F."/>
            <person name="Keller J."/>
        </authorList>
    </citation>
    <scope>NUCLEOTIDE SEQUENCE [LARGE SCALE GENOMIC DNA]</scope>
    <source>
        <strain evidence="16 17">SAG 2036</strain>
    </source>
</reference>
<evidence type="ECO:0000313" key="17">
    <source>
        <dbReference type="Proteomes" id="UP001465755"/>
    </source>
</evidence>
<dbReference type="PANTHER" id="PTHR45894">
    <property type="entry name" value="RNA-BINDING PROTEIN 8A"/>
    <property type="match status" value="1"/>
</dbReference>
<keyword evidence="8 13" id="KW-0694">RNA-binding</keyword>
<evidence type="ECO:0000256" key="8">
    <source>
        <dbReference type="ARBA" id="ARBA00022884"/>
    </source>
</evidence>
<evidence type="ECO:0000256" key="10">
    <source>
        <dbReference type="ARBA" id="ARBA00023187"/>
    </source>
</evidence>
<evidence type="ECO:0000256" key="13">
    <source>
        <dbReference type="PROSITE-ProRule" id="PRU00176"/>
    </source>
</evidence>
<evidence type="ECO:0000256" key="5">
    <source>
        <dbReference type="ARBA" id="ARBA00022490"/>
    </source>
</evidence>
<dbReference type="InterPro" id="IPR012677">
    <property type="entry name" value="Nucleotide-bd_a/b_plait_sf"/>
</dbReference>